<reference evidence="4 5" key="1">
    <citation type="journal article" date="2011" name="Appl. Environ. Microbiol.">
        <title>Contribution of a Sodium Ion Gradient to Energy Conservation during Fermentation in the Cyanobacterium Arthrospira (Spirulina) maxima CS-328.</title>
        <authorList>
            <person name="Carrieri D."/>
            <person name="Ananyev G."/>
            <person name="Lenz O."/>
            <person name="Bryant D.A."/>
            <person name="Dismukes G.C."/>
        </authorList>
    </citation>
    <scope>NUCLEOTIDE SEQUENCE [LARGE SCALE GENOMIC DNA]</scope>
    <source>
        <strain evidence="4 5">CS-328</strain>
    </source>
</reference>
<keyword evidence="2" id="KW-0812">Transmembrane</keyword>
<protein>
    <submittedName>
        <fullName evidence="4">Diguanylate cyclase</fullName>
    </submittedName>
</protein>
<dbReference type="Pfam" id="PF00990">
    <property type="entry name" value="GGDEF"/>
    <property type="match status" value="1"/>
</dbReference>
<dbReference type="SMART" id="SM00267">
    <property type="entry name" value="GGDEF"/>
    <property type="match status" value="1"/>
</dbReference>
<keyword evidence="5" id="KW-1185">Reference proteome</keyword>
<evidence type="ECO:0000313" key="5">
    <source>
        <dbReference type="Proteomes" id="UP000004061"/>
    </source>
</evidence>
<dbReference type="EMBL" id="ABYK01000050">
    <property type="protein sequence ID" value="EDZ92595.1"/>
    <property type="molecule type" value="Genomic_DNA"/>
</dbReference>
<feature type="domain" description="GGDEF" evidence="3">
    <location>
        <begin position="454"/>
        <end position="588"/>
    </location>
</feature>
<organism evidence="4 5">
    <name type="scientific">Limnospira maxima CS-328</name>
    <dbReference type="NCBI Taxonomy" id="513049"/>
    <lineage>
        <taxon>Bacteria</taxon>
        <taxon>Bacillati</taxon>
        <taxon>Cyanobacteriota</taxon>
        <taxon>Cyanophyceae</taxon>
        <taxon>Oscillatoriophycideae</taxon>
        <taxon>Oscillatoriales</taxon>
        <taxon>Sirenicapillariaceae</taxon>
        <taxon>Limnospira</taxon>
    </lineage>
</organism>
<dbReference type="RefSeq" id="WP_006625264.1">
    <property type="nucleotide sequence ID" value="NZ_ABYK01000050.1"/>
</dbReference>
<dbReference type="AlphaFoldDB" id="B5W7A8"/>
<dbReference type="InterPro" id="IPR043128">
    <property type="entry name" value="Rev_trsase/Diguanyl_cyclase"/>
</dbReference>
<dbReference type="PROSITE" id="PS50887">
    <property type="entry name" value="GGDEF"/>
    <property type="match status" value="1"/>
</dbReference>
<accession>B5W7A8</accession>
<dbReference type="InterPro" id="IPR000160">
    <property type="entry name" value="GGDEF_dom"/>
</dbReference>
<dbReference type="InterPro" id="IPR003018">
    <property type="entry name" value="GAF"/>
</dbReference>
<keyword evidence="2" id="KW-1133">Transmembrane helix</keyword>
<evidence type="ECO:0000259" key="3">
    <source>
        <dbReference type="PROSITE" id="PS50887"/>
    </source>
</evidence>
<comment type="caution">
    <text evidence="4">The sequence shown here is derived from an EMBL/GenBank/DDBJ whole genome shotgun (WGS) entry which is preliminary data.</text>
</comment>
<dbReference type="PANTHER" id="PTHR45138">
    <property type="entry name" value="REGULATORY COMPONENTS OF SENSORY TRANSDUCTION SYSTEM"/>
    <property type="match status" value="1"/>
</dbReference>
<gene>
    <name evidence="4" type="ORF">AmaxDRAFT_4658</name>
</gene>
<dbReference type="SUPFAM" id="SSF55073">
    <property type="entry name" value="Nucleotide cyclase"/>
    <property type="match status" value="1"/>
</dbReference>
<evidence type="ECO:0000256" key="2">
    <source>
        <dbReference type="SAM" id="Phobius"/>
    </source>
</evidence>
<dbReference type="InterPro" id="IPR029016">
    <property type="entry name" value="GAF-like_dom_sf"/>
</dbReference>
<dbReference type="CDD" id="cd01949">
    <property type="entry name" value="GGDEF"/>
    <property type="match status" value="1"/>
</dbReference>
<dbReference type="NCBIfam" id="TIGR00254">
    <property type="entry name" value="GGDEF"/>
    <property type="match status" value="1"/>
</dbReference>
<dbReference type="InterPro" id="IPR050469">
    <property type="entry name" value="Diguanylate_Cyclase"/>
</dbReference>
<dbReference type="GO" id="GO:0052621">
    <property type="term" value="F:diguanylate cyclase activity"/>
    <property type="evidence" value="ECO:0007669"/>
    <property type="project" value="TreeGrafter"/>
</dbReference>
<dbReference type="Gene3D" id="3.30.450.40">
    <property type="match status" value="1"/>
</dbReference>
<feature type="coiled-coil region" evidence="1">
    <location>
        <begin position="236"/>
        <end position="273"/>
    </location>
</feature>
<evidence type="ECO:0000313" key="4">
    <source>
        <dbReference type="EMBL" id="EDZ92595.1"/>
    </source>
</evidence>
<evidence type="ECO:0000256" key="1">
    <source>
        <dbReference type="SAM" id="Coils"/>
    </source>
</evidence>
<proteinExistence type="predicted"/>
<dbReference type="Proteomes" id="UP000004061">
    <property type="component" value="Unassembled WGS sequence"/>
</dbReference>
<keyword evidence="1" id="KW-0175">Coiled coil</keyword>
<sequence>MKYCNCKSKIPNLYFGDRVQFAKCRNESAKIVAVGGICLSVLASIVAWQWDTEKLQNFIHEDSDNLKRALEETIDDKNVISSAIDELKTREILNATLPGQTLDKFNIYLYTTSLDGEIRPLVFYEPKTHTYVDVSQHQPKLAGRGWLCPEFSPISTSSGGKAFGKLRRTHLLAKPCTREVKIGTDTYFSLLLLPTSDYFAAHKYWRTWSVLGGGLVLTSILTSYLLALQRYTNRVEAQVEERTGELQESNERLQQTNSQLQQTLKEIRLLNEMNDGLLACYTLEQAYAIISLYMEQLFPDFPGGIFAISESKNFLEEMSSWGEGSSIQKLFCPHDCMALRMGQPSVLGSDRCGALCKNVNRPHPSQHCCIPMAAQGETIGLLHLSSPEGAKLTQSKQELGTTVAKQVALSLANLKLRESLQHQSIRDPLTNLFNRRYMETCLERELRRAQLGGLPLGILMLDLDRFKQFNDTFGHDAGDTVLREIGLFLQKQIRGSDIACRYGGEEITLILPDTPLDVCRSRAEQIREGVKHLNIQHRGQSLGVVSFSIGVATFPEHGLTGEAVVEAADAALYRAKREGRDRVICASINAIANTS</sequence>
<dbReference type="InterPro" id="IPR029787">
    <property type="entry name" value="Nucleotide_cyclase"/>
</dbReference>
<feature type="transmembrane region" description="Helical" evidence="2">
    <location>
        <begin position="31"/>
        <end position="50"/>
    </location>
</feature>
<dbReference type="FunFam" id="3.30.70.270:FF:000001">
    <property type="entry name" value="Diguanylate cyclase domain protein"/>
    <property type="match status" value="1"/>
</dbReference>
<dbReference type="Gene3D" id="3.30.70.270">
    <property type="match status" value="1"/>
</dbReference>
<dbReference type="GO" id="GO:1902201">
    <property type="term" value="P:negative regulation of bacterial-type flagellum-dependent cell motility"/>
    <property type="evidence" value="ECO:0007669"/>
    <property type="project" value="TreeGrafter"/>
</dbReference>
<dbReference type="SUPFAM" id="SSF55781">
    <property type="entry name" value="GAF domain-like"/>
    <property type="match status" value="1"/>
</dbReference>
<dbReference type="GO" id="GO:0005886">
    <property type="term" value="C:plasma membrane"/>
    <property type="evidence" value="ECO:0007669"/>
    <property type="project" value="TreeGrafter"/>
</dbReference>
<dbReference type="Pfam" id="PF01590">
    <property type="entry name" value="GAF"/>
    <property type="match status" value="1"/>
</dbReference>
<keyword evidence="2" id="KW-0472">Membrane</keyword>
<dbReference type="PANTHER" id="PTHR45138:SF9">
    <property type="entry name" value="DIGUANYLATE CYCLASE DGCM-RELATED"/>
    <property type="match status" value="1"/>
</dbReference>
<name>B5W7A8_LIMMA</name>
<dbReference type="GO" id="GO:0043709">
    <property type="term" value="P:cell adhesion involved in single-species biofilm formation"/>
    <property type="evidence" value="ECO:0007669"/>
    <property type="project" value="TreeGrafter"/>
</dbReference>